<gene>
    <name evidence="5" type="ORF">ACFSKK_00245</name>
</gene>
<evidence type="ECO:0000313" key="6">
    <source>
        <dbReference type="Proteomes" id="UP001597318"/>
    </source>
</evidence>
<dbReference type="SUPFAM" id="SSF46689">
    <property type="entry name" value="Homeodomain-like"/>
    <property type="match status" value="1"/>
</dbReference>
<dbReference type="PANTHER" id="PTHR43479:SF11">
    <property type="entry name" value="ACREF_ENVCD OPERON REPRESSOR-RELATED"/>
    <property type="match status" value="1"/>
</dbReference>
<evidence type="ECO:0000256" key="3">
    <source>
        <dbReference type="PROSITE-ProRule" id="PRU00335"/>
    </source>
</evidence>
<evidence type="ECO:0000259" key="4">
    <source>
        <dbReference type="PROSITE" id="PS50977"/>
    </source>
</evidence>
<reference evidence="6" key="1">
    <citation type="journal article" date="2019" name="Int. J. Syst. Evol. Microbiol.">
        <title>The Global Catalogue of Microorganisms (GCM) 10K type strain sequencing project: providing services to taxonomists for standard genome sequencing and annotation.</title>
        <authorList>
            <consortium name="The Broad Institute Genomics Platform"/>
            <consortium name="The Broad Institute Genome Sequencing Center for Infectious Disease"/>
            <person name="Wu L."/>
            <person name="Ma J."/>
        </authorList>
    </citation>
    <scope>NUCLEOTIDE SEQUENCE [LARGE SCALE GENOMIC DNA]</scope>
    <source>
        <strain evidence="6">CGMCC 1.15474</strain>
    </source>
</reference>
<name>A0ABW5BTP0_9BACI</name>
<dbReference type="InterPro" id="IPR001647">
    <property type="entry name" value="HTH_TetR"/>
</dbReference>
<accession>A0ABW5BTP0</accession>
<dbReference type="PANTHER" id="PTHR43479">
    <property type="entry name" value="ACREF/ENVCD OPERON REPRESSOR-RELATED"/>
    <property type="match status" value="1"/>
</dbReference>
<dbReference type="RefSeq" id="WP_247342998.1">
    <property type="nucleotide sequence ID" value="NZ_CP095550.1"/>
</dbReference>
<protein>
    <submittedName>
        <fullName evidence="5">TetR/AcrR family transcriptional regulator</fullName>
    </submittedName>
</protein>
<dbReference type="PRINTS" id="PR00455">
    <property type="entry name" value="HTHTETR"/>
</dbReference>
<dbReference type="Gene3D" id="1.10.10.60">
    <property type="entry name" value="Homeodomain-like"/>
    <property type="match status" value="1"/>
</dbReference>
<feature type="DNA-binding region" description="H-T-H motif" evidence="3">
    <location>
        <begin position="34"/>
        <end position="53"/>
    </location>
</feature>
<dbReference type="InterPro" id="IPR009057">
    <property type="entry name" value="Homeodomain-like_sf"/>
</dbReference>
<keyword evidence="2 3" id="KW-0238">DNA-binding</keyword>
<dbReference type="PROSITE" id="PS50977">
    <property type="entry name" value="HTH_TETR_2"/>
    <property type="match status" value="1"/>
</dbReference>
<evidence type="ECO:0000313" key="5">
    <source>
        <dbReference type="EMBL" id="MFD2212136.1"/>
    </source>
</evidence>
<keyword evidence="6" id="KW-1185">Reference proteome</keyword>
<dbReference type="InterPro" id="IPR036271">
    <property type="entry name" value="Tet_transcr_reg_TetR-rel_C_sf"/>
</dbReference>
<proteinExistence type="predicted"/>
<comment type="caution">
    <text evidence="5">The sequence shown here is derived from an EMBL/GenBank/DDBJ whole genome shotgun (WGS) entry which is preliminary data.</text>
</comment>
<keyword evidence="1" id="KW-0678">Repressor</keyword>
<organism evidence="5 6">
    <name type="scientific">Metabacillus endolithicus</name>
    <dbReference type="NCBI Taxonomy" id="1535204"/>
    <lineage>
        <taxon>Bacteria</taxon>
        <taxon>Bacillati</taxon>
        <taxon>Bacillota</taxon>
        <taxon>Bacilli</taxon>
        <taxon>Bacillales</taxon>
        <taxon>Bacillaceae</taxon>
        <taxon>Metabacillus</taxon>
    </lineage>
</organism>
<dbReference type="Proteomes" id="UP001597318">
    <property type="component" value="Unassembled WGS sequence"/>
</dbReference>
<evidence type="ECO:0000256" key="1">
    <source>
        <dbReference type="ARBA" id="ARBA00022491"/>
    </source>
</evidence>
<dbReference type="SUPFAM" id="SSF48498">
    <property type="entry name" value="Tetracyclin repressor-like, C-terminal domain"/>
    <property type="match status" value="1"/>
</dbReference>
<dbReference type="Pfam" id="PF00440">
    <property type="entry name" value="TetR_N"/>
    <property type="match status" value="1"/>
</dbReference>
<dbReference type="InterPro" id="IPR050624">
    <property type="entry name" value="HTH-type_Tx_Regulator"/>
</dbReference>
<evidence type="ECO:0000256" key="2">
    <source>
        <dbReference type="ARBA" id="ARBA00023125"/>
    </source>
</evidence>
<dbReference type="Gene3D" id="1.10.357.10">
    <property type="entry name" value="Tetracycline Repressor, domain 2"/>
    <property type="match status" value="1"/>
</dbReference>
<sequence length="198" mass="22667">MDNKMNKRTLEMKKMHVLQAATELFSVKSYESTTMSDISKKADVSFGSVASYFGNKESLFAICIEQPLGEFVTRFLDFNLSPDSFVDELEKMIKGHIILFSKMKVYLRLIVQVIAQHERFPNEFNVVVQHTRLIQNGIAKFIRKGQELGKLMDGDSEKLSVAYVNFLFGTVLSYAFNPSQEEQDEFILIAIRMFGPII</sequence>
<feature type="domain" description="HTH tetR-type" evidence="4">
    <location>
        <begin position="11"/>
        <end position="71"/>
    </location>
</feature>
<dbReference type="EMBL" id="JBHUIK010000001">
    <property type="protein sequence ID" value="MFD2212136.1"/>
    <property type="molecule type" value="Genomic_DNA"/>
</dbReference>